<reference evidence="3 4" key="1">
    <citation type="journal article" date="2014" name="Genome Biol. Evol.">
        <title>Genome degeneration and adaptation in a nascent stage of symbiosis.</title>
        <authorList>
            <person name="Oakeson K.F."/>
            <person name="Gil R."/>
            <person name="Clayton A.L."/>
            <person name="Dunn D.M."/>
            <person name="von Niederhausern A.C."/>
            <person name="Hamil C."/>
            <person name="Aoyagi A."/>
            <person name="Duval B."/>
            <person name="Baca A."/>
            <person name="Silva F.J."/>
            <person name="Vallier A."/>
            <person name="Jackson D.G."/>
            <person name="Latorre A."/>
            <person name="Weiss R.B."/>
            <person name="Heddi A."/>
            <person name="Moya A."/>
            <person name="Dale C."/>
        </authorList>
    </citation>
    <scope>NUCLEOTIDE SEQUENCE [LARGE SCALE GENOMIC DNA]</scope>
    <source>
        <strain evidence="3 4">HS1</strain>
    </source>
</reference>
<dbReference type="PANTHER" id="PTHR43540:SF14">
    <property type="entry name" value="ISOCHORISMATASE"/>
    <property type="match status" value="1"/>
</dbReference>
<dbReference type="Pfam" id="PF00857">
    <property type="entry name" value="Isochorismatase"/>
    <property type="match status" value="1"/>
</dbReference>
<feature type="domain" description="Isochorismatase-like" evidence="2">
    <location>
        <begin position="3"/>
        <end position="145"/>
    </location>
</feature>
<dbReference type="GO" id="GO:0016787">
    <property type="term" value="F:hydrolase activity"/>
    <property type="evidence" value="ECO:0007669"/>
    <property type="project" value="UniProtKB-KW"/>
</dbReference>
<gene>
    <name evidence="3" type="ORF">Sant_1985</name>
</gene>
<name>W0HXV7_9GAMM</name>
<proteinExistence type="predicted"/>
<evidence type="ECO:0000313" key="3">
    <source>
        <dbReference type="EMBL" id="AHF77035.1"/>
    </source>
</evidence>
<dbReference type="SUPFAM" id="SSF52499">
    <property type="entry name" value="Isochorismatase-like hydrolases"/>
    <property type="match status" value="1"/>
</dbReference>
<dbReference type="KEGG" id="sod:Sant_1985"/>
<dbReference type="HOGENOM" id="CLU_068979_5_5_6"/>
<dbReference type="PANTHER" id="PTHR43540">
    <property type="entry name" value="PEROXYUREIDOACRYLATE/UREIDOACRYLATE AMIDOHYDROLASE-RELATED"/>
    <property type="match status" value="1"/>
</dbReference>
<keyword evidence="4" id="KW-1185">Reference proteome</keyword>
<protein>
    <submittedName>
        <fullName evidence="3">Putative isochorismatase</fullName>
    </submittedName>
</protein>
<dbReference type="EMBL" id="CP006569">
    <property type="protein sequence ID" value="AHF77035.1"/>
    <property type="molecule type" value="Genomic_DNA"/>
</dbReference>
<evidence type="ECO:0000256" key="1">
    <source>
        <dbReference type="ARBA" id="ARBA00022801"/>
    </source>
</evidence>
<dbReference type="Gene3D" id="3.40.50.850">
    <property type="entry name" value="Isochorismatase-like"/>
    <property type="match status" value="1"/>
</dbReference>
<dbReference type="Proteomes" id="UP000019028">
    <property type="component" value="Chromosome"/>
</dbReference>
<organism evidence="3 4">
    <name type="scientific">Sodalis praecaptivus</name>
    <dbReference type="NCBI Taxonomy" id="1239307"/>
    <lineage>
        <taxon>Bacteria</taxon>
        <taxon>Pseudomonadati</taxon>
        <taxon>Pseudomonadota</taxon>
        <taxon>Gammaproteobacteria</taxon>
        <taxon>Enterobacterales</taxon>
        <taxon>Bruguierivoracaceae</taxon>
        <taxon>Sodalis</taxon>
    </lineage>
</organism>
<dbReference type="AlphaFoldDB" id="W0HXV7"/>
<dbReference type="InterPro" id="IPR050272">
    <property type="entry name" value="Isochorismatase-like_hydrls"/>
</dbReference>
<dbReference type="OrthoDB" id="1157330at2"/>
<evidence type="ECO:0000313" key="4">
    <source>
        <dbReference type="Proteomes" id="UP000019028"/>
    </source>
</evidence>
<dbReference type="PATRIC" id="fig|1239307.3.peg.2189"/>
<dbReference type="InterPro" id="IPR000868">
    <property type="entry name" value="Isochorismatase-like_dom"/>
</dbReference>
<dbReference type="RefSeq" id="WP_025422168.1">
    <property type="nucleotide sequence ID" value="NZ_CP006569.1"/>
</dbReference>
<dbReference type="CDD" id="cd01014">
    <property type="entry name" value="nicotinamidase_related"/>
    <property type="match status" value="1"/>
</dbReference>
<accession>W0HXV7</accession>
<evidence type="ECO:0000259" key="2">
    <source>
        <dbReference type="Pfam" id="PF00857"/>
    </source>
</evidence>
<sequence length="181" mass="19207">MKALLIIDMQNALCKQAPFPFDIENTVANITLLKHSAAQKGYPVIVIQHEAPGTPLEKGTTGWQIIDALAITGSDRLLAKTTANAFLNTSLRDVLLAAGVKHLLITGYASEFCVDTTVRAAAALGYDVTLVSDAHTTHDKPHASAADIIKHENATLPELASFGVSLRAVPTRDIVLSVALS</sequence>
<keyword evidence="1" id="KW-0378">Hydrolase</keyword>
<dbReference type="InterPro" id="IPR036380">
    <property type="entry name" value="Isochorismatase-like_sf"/>
</dbReference>